<dbReference type="Proteomes" id="UP000070089">
    <property type="component" value="Unassembled WGS sequence"/>
</dbReference>
<keyword evidence="1" id="KW-0433">Leucine-rich repeat</keyword>
<dbReference type="InterPro" id="IPR050333">
    <property type="entry name" value="SLRP"/>
</dbReference>
<dbReference type="Pfam" id="PF00560">
    <property type="entry name" value="LRR_1"/>
    <property type="match status" value="2"/>
</dbReference>
<dbReference type="VEuPathDB" id="GiardiaDB:QR46_3345"/>
<accession>A0A132NRP6</accession>
<reference evidence="3 4" key="1">
    <citation type="journal article" date="2015" name="Mol. Biochem. Parasitol.">
        <title>Identification of polymorphic genes for use in assemblage B genotyping assays through comparative genomics of multiple assemblage B Giardia duodenalis isolates.</title>
        <authorList>
            <person name="Wielinga C."/>
            <person name="Thompson R.C."/>
            <person name="Monis P."/>
            <person name="Ryan U."/>
        </authorList>
    </citation>
    <scope>NUCLEOTIDE SEQUENCE [LARGE SCALE GENOMIC DNA]</scope>
    <source>
        <strain evidence="3 4">BAH15c1</strain>
    </source>
</reference>
<comment type="caution">
    <text evidence="3">The sequence shown here is derived from an EMBL/GenBank/DDBJ whole genome shotgun (WGS) entry which is preliminary data.</text>
</comment>
<name>A0A132NRP6_GIAIN</name>
<dbReference type="OrthoDB" id="1517790at2759"/>
<dbReference type="SUPFAM" id="SSF52058">
    <property type="entry name" value="L domain-like"/>
    <property type="match status" value="1"/>
</dbReference>
<evidence type="ECO:0000313" key="3">
    <source>
        <dbReference type="EMBL" id="KWX12678.1"/>
    </source>
</evidence>
<dbReference type="EMBL" id="JXTI01000105">
    <property type="protein sequence ID" value="KWX12678.1"/>
    <property type="molecule type" value="Genomic_DNA"/>
</dbReference>
<evidence type="ECO:0000313" key="4">
    <source>
        <dbReference type="Proteomes" id="UP000070089"/>
    </source>
</evidence>
<proteinExistence type="predicted"/>
<dbReference type="AlphaFoldDB" id="A0A132NRP6"/>
<dbReference type="PANTHER" id="PTHR45712:SF22">
    <property type="entry name" value="INSULIN-LIKE GROWTH FACTOR-BINDING PROTEIN COMPLEX ACID LABILE SUBUNIT"/>
    <property type="match status" value="1"/>
</dbReference>
<dbReference type="PROSITE" id="PS51450">
    <property type="entry name" value="LRR"/>
    <property type="match status" value="2"/>
</dbReference>
<evidence type="ECO:0000256" key="1">
    <source>
        <dbReference type="ARBA" id="ARBA00022614"/>
    </source>
</evidence>
<evidence type="ECO:0000256" key="2">
    <source>
        <dbReference type="ARBA" id="ARBA00022737"/>
    </source>
</evidence>
<protein>
    <submittedName>
        <fullName evidence="3">Biglycan</fullName>
    </submittedName>
</protein>
<organism evidence="3 4">
    <name type="scientific">Giardia duodenalis assemblage B</name>
    <dbReference type="NCBI Taxonomy" id="1394984"/>
    <lineage>
        <taxon>Eukaryota</taxon>
        <taxon>Metamonada</taxon>
        <taxon>Diplomonadida</taxon>
        <taxon>Hexamitidae</taxon>
        <taxon>Giardiinae</taxon>
        <taxon>Giardia</taxon>
    </lineage>
</organism>
<dbReference type="InterPro" id="IPR001611">
    <property type="entry name" value="Leu-rich_rpt"/>
</dbReference>
<sequence length="292" mass="32749">MQMPQDVVLDDALIESCTSSSKASFSNLALQSIDTKTRWEAVTDLSFLSCLIGDATFIPLIFPSVTMLKFLDCQIDEEQLHGLSRYKLMVLNLSGCKLSKIPFSLLKPGLKALILSDNNITEIPPLLESIPKGSRSIKTTYNLNTFIMSKNPLTSESIKETFSEFPMLRKVNFSECRLTTCPQILSASIREVRLSHNQISCISDSWTCLPKLRQLELGHNQIMMIRDLSALTRTQWLHHLGLAGNPCMEREEVVSYLKKALTAVNPNMRVNQIIVSSLTTQTPIQDTKIPSE</sequence>
<keyword evidence="2" id="KW-0677">Repeat</keyword>
<dbReference type="InterPro" id="IPR032675">
    <property type="entry name" value="LRR_dom_sf"/>
</dbReference>
<dbReference type="PANTHER" id="PTHR45712">
    <property type="entry name" value="AGAP008170-PA"/>
    <property type="match status" value="1"/>
</dbReference>
<gene>
    <name evidence="3" type="ORF">QR46_3345</name>
</gene>
<dbReference type="Gene3D" id="3.80.10.10">
    <property type="entry name" value="Ribonuclease Inhibitor"/>
    <property type="match status" value="2"/>
</dbReference>